<dbReference type="PANTHER" id="PTHR30265">
    <property type="entry name" value="RHO-INTERACTING TRANSCRIPTION TERMINATION FACTOR NUSG"/>
    <property type="match status" value="1"/>
</dbReference>
<comment type="caution">
    <text evidence="6">The sequence shown here is derived from an EMBL/GenBank/DDBJ whole genome shotgun (WGS) entry which is preliminary data.</text>
</comment>
<evidence type="ECO:0000259" key="5">
    <source>
        <dbReference type="SMART" id="SM00738"/>
    </source>
</evidence>
<dbReference type="InterPro" id="IPR008991">
    <property type="entry name" value="Translation_prot_SH3-like_sf"/>
</dbReference>
<keyword evidence="4" id="KW-0238">DNA-binding</keyword>
<proteinExistence type="inferred from homology"/>
<evidence type="ECO:0000256" key="3">
    <source>
        <dbReference type="ARBA" id="ARBA00023163"/>
    </source>
</evidence>
<dbReference type="NCBIfam" id="TIGR01955">
    <property type="entry name" value="RfaH"/>
    <property type="match status" value="1"/>
</dbReference>
<organism evidence="6 7">
    <name type="scientific">Nitrincola nitratireducens</name>
    <dbReference type="NCBI Taxonomy" id="1229521"/>
    <lineage>
        <taxon>Bacteria</taxon>
        <taxon>Pseudomonadati</taxon>
        <taxon>Pseudomonadota</taxon>
        <taxon>Gammaproteobacteria</taxon>
        <taxon>Oceanospirillales</taxon>
        <taxon>Oceanospirillaceae</taxon>
        <taxon>Nitrincola</taxon>
    </lineage>
</organism>
<dbReference type="InterPro" id="IPR006645">
    <property type="entry name" value="NGN-like_dom"/>
</dbReference>
<evidence type="ECO:0000256" key="2">
    <source>
        <dbReference type="ARBA" id="ARBA00023015"/>
    </source>
</evidence>
<gene>
    <name evidence="4 6" type="primary">rfaH</name>
    <name evidence="6" type="ORF">D791_00353</name>
</gene>
<dbReference type="SMART" id="SM00738">
    <property type="entry name" value="NGN"/>
    <property type="match status" value="1"/>
</dbReference>
<reference evidence="7" key="1">
    <citation type="submission" date="2012-11" db="EMBL/GenBank/DDBJ databases">
        <authorList>
            <person name="Singh A."/>
            <person name="Pinnaka A.K."/>
            <person name="Vaidya B."/>
        </authorList>
    </citation>
    <scope>NUCLEOTIDE SEQUENCE [LARGE SCALE GENOMIC DNA]</scope>
    <source>
        <strain evidence="7">AK23</strain>
    </source>
</reference>
<dbReference type="GO" id="GO:0003677">
    <property type="term" value="F:DNA binding"/>
    <property type="evidence" value="ECO:0007669"/>
    <property type="project" value="UniProtKB-UniRule"/>
</dbReference>
<dbReference type="SUPFAM" id="SSF50104">
    <property type="entry name" value="Translation proteins SH3-like domain"/>
    <property type="match status" value="1"/>
</dbReference>
<keyword evidence="2 4" id="KW-0805">Transcription regulation</keyword>
<dbReference type="GO" id="GO:0006354">
    <property type="term" value="P:DNA-templated transcription elongation"/>
    <property type="evidence" value="ECO:0007669"/>
    <property type="project" value="InterPro"/>
</dbReference>
<dbReference type="GO" id="GO:0005829">
    <property type="term" value="C:cytosol"/>
    <property type="evidence" value="ECO:0007669"/>
    <property type="project" value="TreeGrafter"/>
</dbReference>
<protein>
    <recommendedName>
        <fullName evidence="4">Transcription antitermination protein RfaH</fullName>
    </recommendedName>
</protein>
<dbReference type="EMBL" id="AONB01000001">
    <property type="protein sequence ID" value="EXJ13010.1"/>
    <property type="molecule type" value="Genomic_DNA"/>
</dbReference>
<comment type="function">
    <text evidence="4">Enhances distal genes transcription elongation in a specialized subset of operons that encode extracytoplasmic components.</text>
</comment>
<keyword evidence="7" id="KW-1185">Reference proteome</keyword>
<sequence>MSGREWYLVQCKPGETLRAQENLENQGYECYLPFHECEKIRNRKRVVLQEPLFPGYLFIYLDKSMDNWQPIRSTRGVSRMVSFGGYPLSVDQRIIFELKRRCSSIQMAQALEKGESIRITEGAFKEIEAIFESFDGEERVVILLNVLHQQQKITLPVTSIKKV</sequence>
<dbReference type="PANTHER" id="PTHR30265:SF7">
    <property type="entry name" value="TRANSCRIPTION ANTITERMINATION PROTEIN RFAH"/>
    <property type="match status" value="1"/>
</dbReference>
<dbReference type="RefSeq" id="WP_036506875.1">
    <property type="nucleotide sequence ID" value="NZ_AONB01000001.1"/>
</dbReference>
<comment type="similarity">
    <text evidence="4">Belongs to the RfaH family.</text>
</comment>
<evidence type="ECO:0000256" key="1">
    <source>
        <dbReference type="ARBA" id="ARBA00022814"/>
    </source>
</evidence>
<keyword evidence="3 4" id="KW-0804">Transcription</keyword>
<accession>W9VRH7</accession>
<evidence type="ECO:0000313" key="7">
    <source>
        <dbReference type="Proteomes" id="UP000019464"/>
    </source>
</evidence>
<dbReference type="Proteomes" id="UP000019464">
    <property type="component" value="Unassembled WGS sequence"/>
</dbReference>
<dbReference type="STRING" id="1229521.D791_00353"/>
<reference evidence="6 7" key="2">
    <citation type="journal article" date="2015" name="Syst. Appl. Microbiol.">
        <title>Nitrincola nitratireducens sp. nov. isolated from a haloalkaline crater lake.</title>
        <authorList>
            <person name="Singh A."/>
            <person name="Vaidya B."/>
            <person name="Tanuku N.R."/>
            <person name="Pinnaka A.K."/>
        </authorList>
    </citation>
    <scope>NUCLEOTIDE SEQUENCE [LARGE SCALE GENOMIC DNA]</scope>
    <source>
        <strain evidence="6 7">AK23</strain>
    </source>
</reference>
<name>W9VRH7_9GAMM</name>
<dbReference type="HAMAP" id="MF_00951">
    <property type="entry name" value="RfaH"/>
    <property type="match status" value="1"/>
</dbReference>
<dbReference type="CDD" id="cd09892">
    <property type="entry name" value="NGN_SP_RfaH"/>
    <property type="match status" value="1"/>
</dbReference>
<dbReference type="GO" id="GO:0001073">
    <property type="term" value="F:transcription antitermination factor activity, DNA binding"/>
    <property type="evidence" value="ECO:0007669"/>
    <property type="project" value="UniProtKB-UniRule"/>
</dbReference>
<dbReference type="InterPro" id="IPR043425">
    <property type="entry name" value="NusG-like"/>
</dbReference>
<dbReference type="Gene3D" id="3.30.70.940">
    <property type="entry name" value="NusG, N-terminal domain"/>
    <property type="match status" value="1"/>
</dbReference>
<keyword evidence="1 4" id="KW-0889">Transcription antitermination</keyword>
<dbReference type="OrthoDB" id="9790639at2"/>
<dbReference type="Pfam" id="PF02357">
    <property type="entry name" value="NusG"/>
    <property type="match status" value="1"/>
</dbReference>
<comment type="subunit">
    <text evidence="4">Interacts with both the nontemplate DNA and the RNA polymerase (RNAP).</text>
</comment>
<dbReference type="InterPro" id="IPR010215">
    <property type="entry name" value="Transcription_antiterm_RfaH"/>
</dbReference>
<dbReference type="PATRIC" id="fig|1229521.3.peg.365"/>
<dbReference type="NCBIfam" id="NF006534">
    <property type="entry name" value="PRK09014.1"/>
    <property type="match status" value="1"/>
</dbReference>
<feature type="domain" description="NusG-like N-terminal" evidence="5">
    <location>
        <begin position="3"/>
        <end position="102"/>
    </location>
</feature>
<dbReference type="SUPFAM" id="SSF82679">
    <property type="entry name" value="N-utilization substance G protein NusG, N-terminal domain"/>
    <property type="match status" value="1"/>
</dbReference>
<dbReference type="InterPro" id="IPR036735">
    <property type="entry name" value="NGN_dom_sf"/>
</dbReference>
<dbReference type="AlphaFoldDB" id="W9VRH7"/>
<evidence type="ECO:0000256" key="4">
    <source>
        <dbReference type="HAMAP-Rule" id="MF_00951"/>
    </source>
</evidence>
<evidence type="ECO:0000313" key="6">
    <source>
        <dbReference type="EMBL" id="EXJ13010.1"/>
    </source>
</evidence>